<sequence length="201" mass="23072">MGTYPHPIRTPFCKALMGTYPHLVRTPFCKALMGTYPHLVRTSFCKALMGTYPHPVRTPIAAVRSDVLGTSRTLMRAVVKRWVRLAFFVKIVFIASEALNTELSSNKSKVFENGFFWSRHQCFDRKHWKRKKGVDFNKNQLGHYNQSWVRELVTCGEGVSTPTTPLSAVKKKRIEKNLRSKLYIMILVQRGRVSAVLRSTI</sequence>
<dbReference type="EMBL" id="OY731406">
    <property type="protein sequence ID" value="CAJ1975174.1"/>
    <property type="molecule type" value="Genomic_DNA"/>
</dbReference>
<dbReference type="Gramene" id="rna-AYBTSS11_LOCUS27276">
    <property type="protein sequence ID" value="CAJ1975174.1"/>
    <property type="gene ID" value="gene-AYBTSS11_LOCUS27276"/>
</dbReference>
<keyword evidence="2" id="KW-1185">Reference proteome</keyword>
<organism evidence="1 2">
    <name type="scientific">Sphenostylis stenocarpa</name>
    <dbReference type="NCBI Taxonomy" id="92480"/>
    <lineage>
        <taxon>Eukaryota</taxon>
        <taxon>Viridiplantae</taxon>
        <taxon>Streptophyta</taxon>
        <taxon>Embryophyta</taxon>
        <taxon>Tracheophyta</taxon>
        <taxon>Spermatophyta</taxon>
        <taxon>Magnoliopsida</taxon>
        <taxon>eudicotyledons</taxon>
        <taxon>Gunneridae</taxon>
        <taxon>Pentapetalae</taxon>
        <taxon>rosids</taxon>
        <taxon>fabids</taxon>
        <taxon>Fabales</taxon>
        <taxon>Fabaceae</taxon>
        <taxon>Papilionoideae</taxon>
        <taxon>50 kb inversion clade</taxon>
        <taxon>NPAAA clade</taxon>
        <taxon>indigoferoid/millettioid clade</taxon>
        <taxon>Phaseoleae</taxon>
        <taxon>Sphenostylis</taxon>
    </lineage>
</organism>
<protein>
    <submittedName>
        <fullName evidence="1">Uncharacterized protein</fullName>
    </submittedName>
</protein>
<dbReference type="AlphaFoldDB" id="A0AA86VVW9"/>
<reference evidence="1" key="1">
    <citation type="submission" date="2023-10" db="EMBL/GenBank/DDBJ databases">
        <authorList>
            <person name="Domelevo Entfellner J.-B."/>
        </authorList>
    </citation>
    <scope>NUCLEOTIDE SEQUENCE</scope>
</reference>
<evidence type="ECO:0000313" key="2">
    <source>
        <dbReference type="Proteomes" id="UP001189624"/>
    </source>
</evidence>
<evidence type="ECO:0000313" key="1">
    <source>
        <dbReference type="EMBL" id="CAJ1975174.1"/>
    </source>
</evidence>
<proteinExistence type="predicted"/>
<gene>
    <name evidence="1" type="ORF">AYBTSS11_LOCUS27276</name>
</gene>
<accession>A0AA86VVW9</accession>
<name>A0AA86VVW9_9FABA</name>
<dbReference type="Proteomes" id="UP001189624">
    <property type="component" value="Chromosome 9"/>
</dbReference>
<feature type="non-terminal residue" evidence="1">
    <location>
        <position position="201"/>
    </location>
</feature>